<reference evidence="6 7" key="1">
    <citation type="journal article" date="2019" name="Nat. Ecol. Evol.">
        <title>Megaphylogeny resolves global patterns of mushroom evolution.</title>
        <authorList>
            <person name="Varga T."/>
            <person name="Krizsan K."/>
            <person name="Foldi C."/>
            <person name="Dima B."/>
            <person name="Sanchez-Garcia M."/>
            <person name="Sanchez-Ramirez S."/>
            <person name="Szollosi G.J."/>
            <person name="Szarkandi J.G."/>
            <person name="Papp V."/>
            <person name="Albert L."/>
            <person name="Andreopoulos W."/>
            <person name="Angelini C."/>
            <person name="Antonin V."/>
            <person name="Barry K.W."/>
            <person name="Bougher N.L."/>
            <person name="Buchanan P."/>
            <person name="Buyck B."/>
            <person name="Bense V."/>
            <person name="Catcheside P."/>
            <person name="Chovatia M."/>
            <person name="Cooper J."/>
            <person name="Damon W."/>
            <person name="Desjardin D."/>
            <person name="Finy P."/>
            <person name="Geml J."/>
            <person name="Haridas S."/>
            <person name="Hughes K."/>
            <person name="Justo A."/>
            <person name="Karasinski D."/>
            <person name="Kautmanova I."/>
            <person name="Kiss B."/>
            <person name="Kocsube S."/>
            <person name="Kotiranta H."/>
            <person name="LaButti K.M."/>
            <person name="Lechner B.E."/>
            <person name="Liimatainen K."/>
            <person name="Lipzen A."/>
            <person name="Lukacs Z."/>
            <person name="Mihaltcheva S."/>
            <person name="Morgado L.N."/>
            <person name="Niskanen T."/>
            <person name="Noordeloos M.E."/>
            <person name="Ohm R.A."/>
            <person name="Ortiz-Santana B."/>
            <person name="Ovrebo C."/>
            <person name="Racz N."/>
            <person name="Riley R."/>
            <person name="Savchenko A."/>
            <person name="Shiryaev A."/>
            <person name="Soop K."/>
            <person name="Spirin V."/>
            <person name="Szebenyi C."/>
            <person name="Tomsovsky M."/>
            <person name="Tulloss R.E."/>
            <person name="Uehling J."/>
            <person name="Grigoriev I.V."/>
            <person name="Vagvolgyi C."/>
            <person name="Papp T."/>
            <person name="Martin F.M."/>
            <person name="Miettinen O."/>
            <person name="Hibbett D.S."/>
            <person name="Nagy L.G."/>
        </authorList>
    </citation>
    <scope>NUCLEOTIDE SEQUENCE [LARGE SCALE GENOMIC DNA]</scope>
    <source>
        <strain evidence="6 7">CBS 962.96</strain>
    </source>
</reference>
<feature type="transmembrane region" description="Helical" evidence="4">
    <location>
        <begin position="428"/>
        <end position="450"/>
    </location>
</feature>
<organism evidence="6 7">
    <name type="scientific">Dendrothele bispora (strain CBS 962.96)</name>
    <dbReference type="NCBI Taxonomy" id="1314807"/>
    <lineage>
        <taxon>Eukaryota</taxon>
        <taxon>Fungi</taxon>
        <taxon>Dikarya</taxon>
        <taxon>Basidiomycota</taxon>
        <taxon>Agaricomycotina</taxon>
        <taxon>Agaricomycetes</taxon>
        <taxon>Agaricomycetidae</taxon>
        <taxon>Agaricales</taxon>
        <taxon>Agaricales incertae sedis</taxon>
        <taxon>Dendrothele</taxon>
    </lineage>
</organism>
<dbReference type="OrthoDB" id="6499973at2759"/>
<keyword evidence="7" id="KW-1185">Reference proteome</keyword>
<dbReference type="GO" id="GO:0016020">
    <property type="term" value="C:membrane"/>
    <property type="evidence" value="ECO:0007669"/>
    <property type="project" value="UniProtKB-SubCell"/>
</dbReference>
<evidence type="ECO:0000256" key="4">
    <source>
        <dbReference type="SAM" id="Phobius"/>
    </source>
</evidence>
<feature type="transmembrane region" description="Helical" evidence="4">
    <location>
        <begin position="167"/>
        <end position="186"/>
    </location>
</feature>
<dbReference type="EMBL" id="ML180687">
    <property type="protein sequence ID" value="THU76838.1"/>
    <property type="molecule type" value="Genomic_DNA"/>
</dbReference>
<dbReference type="GO" id="GO:0022857">
    <property type="term" value="F:transmembrane transporter activity"/>
    <property type="evidence" value="ECO:0007669"/>
    <property type="project" value="InterPro"/>
</dbReference>
<evidence type="ECO:0000256" key="3">
    <source>
        <dbReference type="SAM" id="MobiDB-lite"/>
    </source>
</evidence>
<dbReference type="AlphaFoldDB" id="A0A4S8KNK4"/>
<feature type="transmembrane region" description="Helical" evidence="4">
    <location>
        <begin position="140"/>
        <end position="161"/>
    </location>
</feature>
<feature type="compositionally biased region" description="Polar residues" evidence="3">
    <location>
        <begin position="18"/>
        <end position="39"/>
    </location>
</feature>
<feature type="transmembrane region" description="Helical" evidence="4">
    <location>
        <begin position="334"/>
        <end position="356"/>
    </location>
</feature>
<feature type="transmembrane region" description="Helical" evidence="4">
    <location>
        <begin position="230"/>
        <end position="252"/>
    </location>
</feature>
<feature type="transmembrane region" description="Helical" evidence="4">
    <location>
        <begin position="402"/>
        <end position="422"/>
    </location>
</feature>
<feature type="transmembrane region" description="Helical" evidence="4">
    <location>
        <begin position="273"/>
        <end position="295"/>
    </location>
</feature>
<keyword evidence="4" id="KW-0472">Membrane</keyword>
<dbReference type="Proteomes" id="UP000297245">
    <property type="component" value="Unassembled WGS sequence"/>
</dbReference>
<dbReference type="InterPro" id="IPR050327">
    <property type="entry name" value="Proton-linked_MCT"/>
</dbReference>
<sequence length="463" mass="50076">MSVTNNQDRLSTEKDSASYDNEQSSGPSSSADANETRSPMQDLEKEGTGQAGTPAQAPTLEFPEGGLQAWLAVLGGWMVTFCTAGTMQSFGVYQSYYTVFSLTDHPPADISWIGSLQGCFMFGGGIISGQLFDKGYFRQLIGYGSILFLFSSFMLSLAQPHHFYQNFLAQGVGMGFAMGMMFMPALSIPSHYFKKRRALAMGLVLSGGSVGSTIYPILLNRLFANPSVGFAWGVRAQSFLDLAFLAFANAVMRTRLPPRGKKNVDMLGIVTDWGYVLTCLGSFLIFWGLFVPYFYLQLFANKHDMPANIVTYGITILNALGIVGRMVPNFFADIFGSFNATIAVSVISGGLVFALLGSTTPAGYVPFAVLYGFTSGGFSSLIGPVAASYARDINEVGTRMGLLTFVSSFALLTGSPISGALLHPPEYLWWRPVVFSGVTMLGGSVLLLIARTMMTKKRGTWRV</sequence>
<gene>
    <name evidence="6" type="ORF">K435DRAFT_787029</name>
</gene>
<dbReference type="Gene3D" id="1.20.1250.20">
    <property type="entry name" value="MFS general substrate transporter like domains"/>
    <property type="match status" value="2"/>
</dbReference>
<evidence type="ECO:0000313" key="7">
    <source>
        <dbReference type="Proteomes" id="UP000297245"/>
    </source>
</evidence>
<keyword evidence="4" id="KW-1133">Transmembrane helix</keyword>
<evidence type="ECO:0000256" key="1">
    <source>
        <dbReference type="ARBA" id="ARBA00004141"/>
    </source>
</evidence>
<feature type="transmembrane region" description="Helical" evidence="4">
    <location>
        <begin position="198"/>
        <end position="218"/>
    </location>
</feature>
<evidence type="ECO:0000256" key="2">
    <source>
        <dbReference type="ARBA" id="ARBA00006727"/>
    </source>
</evidence>
<dbReference type="Pfam" id="PF07690">
    <property type="entry name" value="MFS_1"/>
    <property type="match status" value="1"/>
</dbReference>
<comment type="subcellular location">
    <subcellularLocation>
        <location evidence="1">Membrane</location>
        <topology evidence="1">Multi-pass membrane protein</topology>
    </subcellularLocation>
</comment>
<feature type="transmembrane region" description="Helical" evidence="4">
    <location>
        <begin position="110"/>
        <end position="128"/>
    </location>
</feature>
<feature type="transmembrane region" description="Helical" evidence="4">
    <location>
        <begin position="368"/>
        <end position="390"/>
    </location>
</feature>
<feature type="domain" description="Major facilitator superfamily (MFS) profile" evidence="5">
    <location>
        <begin position="274"/>
        <end position="463"/>
    </location>
</feature>
<keyword evidence="4" id="KW-0812">Transmembrane</keyword>
<dbReference type="PROSITE" id="PS50850">
    <property type="entry name" value="MFS"/>
    <property type="match status" value="1"/>
</dbReference>
<accession>A0A4S8KNK4</accession>
<feature type="transmembrane region" description="Helical" evidence="4">
    <location>
        <begin position="69"/>
        <end position="90"/>
    </location>
</feature>
<feature type="region of interest" description="Disordered" evidence="3">
    <location>
        <begin position="1"/>
        <end position="58"/>
    </location>
</feature>
<dbReference type="InterPro" id="IPR011701">
    <property type="entry name" value="MFS"/>
</dbReference>
<dbReference type="PANTHER" id="PTHR11360:SF234">
    <property type="entry name" value="MFS-TYPE TRANSPORTER DBAD-RELATED"/>
    <property type="match status" value="1"/>
</dbReference>
<proteinExistence type="inferred from homology"/>
<evidence type="ECO:0000259" key="5">
    <source>
        <dbReference type="PROSITE" id="PS50850"/>
    </source>
</evidence>
<dbReference type="SUPFAM" id="SSF103473">
    <property type="entry name" value="MFS general substrate transporter"/>
    <property type="match status" value="1"/>
</dbReference>
<protein>
    <submittedName>
        <fullName evidence="6">MFS general substrate transporter</fullName>
    </submittedName>
</protein>
<name>A0A4S8KNK4_DENBC</name>
<feature type="transmembrane region" description="Helical" evidence="4">
    <location>
        <begin position="307"/>
        <end position="327"/>
    </location>
</feature>
<comment type="similarity">
    <text evidence="2">Belongs to the major facilitator superfamily. Monocarboxylate porter (TC 2.A.1.13) family.</text>
</comment>
<evidence type="ECO:0000313" key="6">
    <source>
        <dbReference type="EMBL" id="THU76838.1"/>
    </source>
</evidence>
<dbReference type="InterPro" id="IPR020846">
    <property type="entry name" value="MFS_dom"/>
</dbReference>
<dbReference type="PANTHER" id="PTHR11360">
    <property type="entry name" value="MONOCARBOXYLATE TRANSPORTER"/>
    <property type="match status" value="1"/>
</dbReference>
<dbReference type="InterPro" id="IPR036259">
    <property type="entry name" value="MFS_trans_sf"/>
</dbReference>